<name>A0ABQ9Z5C2_9CRUS</name>
<protein>
    <submittedName>
        <fullName evidence="1">Uncharacterized protein</fullName>
    </submittedName>
</protein>
<accession>A0ABQ9Z5C2</accession>
<keyword evidence="2" id="KW-1185">Reference proteome</keyword>
<dbReference type="Proteomes" id="UP001234178">
    <property type="component" value="Unassembled WGS sequence"/>
</dbReference>
<evidence type="ECO:0000313" key="1">
    <source>
        <dbReference type="EMBL" id="KAK4008106.1"/>
    </source>
</evidence>
<dbReference type="EMBL" id="JAOYFB010000002">
    <property type="protein sequence ID" value="KAK4008106.1"/>
    <property type="molecule type" value="Genomic_DNA"/>
</dbReference>
<comment type="caution">
    <text evidence="1">The sequence shown here is derived from an EMBL/GenBank/DDBJ whole genome shotgun (WGS) entry which is preliminary data.</text>
</comment>
<evidence type="ECO:0000313" key="2">
    <source>
        <dbReference type="Proteomes" id="UP001234178"/>
    </source>
</evidence>
<gene>
    <name evidence="1" type="ORF">OUZ56_013260</name>
</gene>
<organism evidence="1 2">
    <name type="scientific">Daphnia magna</name>
    <dbReference type="NCBI Taxonomy" id="35525"/>
    <lineage>
        <taxon>Eukaryota</taxon>
        <taxon>Metazoa</taxon>
        <taxon>Ecdysozoa</taxon>
        <taxon>Arthropoda</taxon>
        <taxon>Crustacea</taxon>
        <taxon>Branchiopoda</taxon>
        <taxon>Diplostraca</taxon>
        <taxon>Cladocera</taxon>
        <taxon>Anomopoda</taxon>
        <taxon>Daphniidae</taxon>
        <taxon>Daphnia</taxon>
    </lineage>
</organism>
<proteinExistence type="predicted"/>
<reference evidence="1 2" key="1">
    <citation type="journal article" date="2023" name="Nucleic Acids Res.">
        <title>The hologenome of Daphnia magna reveals possible DNA methylation and microbiome-mediated evolution of the host genome.</title>
        <authorList>
            <person name="Chaturvedi A."/>
            <person name="Li X."/>
            <person name="Dhandapani V."/>
            <person name="Marshall H."/>
            <person name="Kissane S."/>
            <person name="Cuenca-Cambronero M."/>
            <person name="Asole G."/>
            <person name="Calvet F."/>
            <person name="Ruiz-Romero M."/>
            <person name="Marangio P."/>
            <person name="Guigo R."/>
            <person name="Rago D."/>
            <person name="Mirbahai L."/>
            <person name="Eastwood N."/>
            <person name="Colbourne J.K."/>
            <person name="Zhou J."/>
            <person name="Mallon E."/>
            <person name="Orsini L."/>
        </authorList>
    </citation>
    <scope>NUCLEOTIDE SEQUENCE [LARGE SCALE GENOMIC DNA]</scope>
    <source>
        <strain evidence="1">LRV0_1</strain>
    </source>
</reference>
<sequence length="96" mass="11071">MFRPEEKNKRRCIQNEPTQRTRQMDIVFHALSSNIPEGSGSTPSNHVGTALVCEENKKGPSRRLKYVDWIALCHPEFPEARLISYRTKMIGLHSFT</sequence>